<dbReference type="EMBL" id="BAABIL010000437">
    <property type="protein sequence ID" value="GAA4987171.1"/>
    <property type="molecule type" value="Genomic_DNA"/>
</dbReference>
<evidence type="ECO:0000256" key="5">
    <source>
        <dbReference type="ARBA" id="ARBA00022857"/>
    </source>
</evidence>
<keyword evidence="5" id="KW-0521">NADP</keyword>
<feature type="compositionally biased region" description="Basic and acidic residues" evidence="7">
    <location>
        <begin position="433"/>
        <end position="446"/>
    </location>
</feature>
<evidence type="ECO:0000256" key="1">
    <source>
        <dbReference type="ARBA" id="ARBA00001974"/>
    </source>
</evidence>
<reference evidence="9" key="1">
    <citation type="journal article" date="2019" name="Int. J. Syst. Evol. Microbiol.">
        <title>The Global Catalogue of Microorganisms (GCM) 10K type strain sequencing project: providing services to taxonomists for standard genome sequencing and annotation.</title>
        <authorList>
            <consortium name="The Broad Institute Genomics Platform"/>
            <consortium name="The Broad Institute Genome Sequencing Center for Infectious Disease"/>
            <person name="Wu L."/>
            <person name="Ma J."/>
        </authorList>
    </citation>
    <scope>NUCLEOTIDE SEQUENCE [LARGE SCALE GENOMIC DNA]</scope>
    <source>
        <strain evidence="9">JCM 18126</strain>
    </source>
</reference>
<dbReference type="SUPFAM" id="SSF51971">
    <property type="entry name" value="Nucleotide-binding domain"/>
    <property type="match status" value="2"/>
</dbReference>
<dbReference type="Gene3D" id="3.50.50.60">
    <property type="entry name" value="FAD/NAD(P)-binding domain"/>
    <property type="match status" value="1"/>
</dbReference>
<dbReference type="InterPro" id="IPR055275">
    <property type="entry name" value="Ferredox_Rdtase"/>
</dbReference>
<sequence length="457" mass="48172">MPEPIPRPLRVTVVGAGPSGAYLVDALTRQAEVDVRVDVVERLPTPFGLLRYGVAPDHPKIRSLRSVLERALSEPRVRLWADVEVGTHVTAEELLGQSDAVVWALGASADRPLGIDGEQLPGCVSAVEVVGWYCGVPDTGARIADLVRTSREVVVVGAGNVALDVVRVLAKGPHALDTTDMPLRVLEALDASRVRRVVLLARRGPAQAAFTTKELRELGAIPGVRVVVEDAAEVLADPAGPVSKVAERNLAVLREWAGRPADPGATREVRLRFLRRPLRVVGAEAVTGLEVERNVLAADGAVRGTGETEVLPAQAVVRAAGSKVVAVPGLPVDPAGTFVPNVDGRVARDGVAGPGEYVTGWLAHGPVGVIGDAKADATRTAARVLADAAELLARPAPQGPTLDELLRGRDRAPLTMADWARIDAAETALGRAHGRERTTLDGREDLLSAARGQHTLR</sequence>
<keyword evidence="4" id="KW-0274">FAD</keyword>
<evidence type="ECO:0000256" key="7">
    <source>
        <dbReference type="SAM" id="MobiDB-lite"/>
    </source>
</evidence>
<evidence type="ECO:0000256" key="6">
    <source>
        <dbReference type="ARBA" id="ARBA00023002"/>
    </source>
</evidence>
<comment type="caution">
    <text evidence="8">The sequence shown here is derived from an EMBL/GenBank/DDBJ whole genome shotgun (WGS) entry which is preliminary data.</text>
</comment>
<proteinExistence type="inferred from homology"/>
<evidence type="ECO:0000256" key="3">
    <source>
        <dbReference type="ARBA" id="ARBA00022630"/>
    </source>
</evidence>
<evidence type="ECO:0000313" key="8">
    <source>
        <dbReference type="EMBL" id="GAA4987171.1"/>
    </source>
</evidence>
<evidence type="ECO:0000256" key="4">
    <source>
        <dbReference type="ARBA" id="ARBA00022827"/>
    </source>
</evidence>
<dbReference type="Gene3D" id="3.40.50.720">
    <property type="entry name" value="NAD(P)-binding Rossmann-like Domain"/>
    <property type="match status" value="1"/>
</dbReference>
<dbReference type="InterPro" id="IPR021163">
    <property type="entry name" value="Ferredox_Rdtase_adrenod"/>
</dbReference>
<evidence type="ECO:0000313" key="9">
    <source>
        <dbReference type="Proteomes" id="UP001501195"/>
    </source>
</evidence>
<comment type="similarity">
    <text evidence="2">Belongs to the ferredoxin--NADP reductase type 1 family.</text>
</comment>
<gene>
    <name evidence="8" type="ORF">GCM10023225_26520</name>
</gene>
<protein>
    <submittedName>
        <fullName evidence="8">FAD-dependent oxidoreductase</fullName>
    </submittedName>
</protein>
<feature type="region of interest" description="Disordered" evidence="7">
    <location>
        <begin position="432"/>
        <end position="457"/>
    </location>
</feature>
<dbReference type="PIRSF" id="PIRSF000362">
    <property type="entry name" value="FNR"/>
    <property type="match status" value="1"/>
</dbReference>
<dbReference type="InterPro" id="IPR036188">
    <property type="entry name" value="FAD/NAD-bd_sf"/>
</dbReference>
<dbReference type="PRINTS" id="PR00419">
    <property type="entry name" value="ADXRDTASE"/>
</dbReference>
<keyword evidence="9" id="KW-1185">Reference proteome</keyword>
<comment type="cofactor">
    <cofactor evidence="1">
        <name>FAD</name>
        <dbReference type="ChEBI" id="CHEBI:57692"/>
    </cofactor>
</comment>
<keyword evidence="3" id="KW-0285">Flavoprotein</keyword>
<dbReference type="PANTHER" id="PTHR48467:SF1">
    <property type="entry name" value="GLUTAMATE SYNTHASE 1 [NADH], CHLOROPLASTIC-LIKE"/>
    <property type="match status" value="1"/>
</dbReference>
<keyword evidence="6" id="KW-0560">Oxidoreductase</keyword>
<dbReference type="RefSeq" id="WP_345713101.1">
    <property type="nucleotide sequence ID" value="NZ_BAABIL010000437.1"/>
</dbReference>
<evidence type="ECO:0000256" key="2">
    <source>
        <dbReference type="ARBA" id="ARBA00008312"/>
    </source>
</evidence>
<accession>A0ABP9I3M0</accession>
<organism evidence="8 9">
    <name type="scientific">Kineococcus glutinatus</name>
    <dbReference type="NCBI Taxonomy" id="1070872"/>
    <lineage>
        <taxon>Bacteria</taxon>
        <taxon>Bacillati</taxon>
        <taxon>Actinomycetota</taxon>
        <taxon>Actinomycetes</taxon>
        <taxon>Kineosporiales</taxon>
        <taxon>Kineosporiaceae</taxon>
        <taxon>Kineococcus</taxon>
    </lineage>
</organism>
<dbReference type="Proteomes" id="UP001501195">
    <property type="component" value="Unassembled WGS sequence"/>
</dbReference>
<dbReference type="PANTHER" id="PTHR48467">
    <property type="entry name" value="GLUTAMATE SYNTHASE 1 [NADH], CHLOROPLASTIC-LIKE"/>
    <property type="match status" value="1"/>
</dbReference>
<name>A0ABP9I3M0_9ACTN</name>